<evidence type="ECO:0000313" key="2">
    <source>
        <dbReference type="EMBL" id="CAL6032296.1"/>
    </source>
</evidence>
<organism evidence="1">
    <name type="scientific">Hexamita inflata</name>
    <dbReference type="NCBI Taxonomy" id="28002"/>
    <lineage>
        <taxon>Eukaryota</taxon>
        <taxon>Metamonada</taxon>
        <taxon>Diplomonadida</taxon>
        <taxon>Hexamitidae</taxon>
        <taxon>Hexamitinae</taxon>
        <taxon>Hexamita</taxon>
    </lineage>
</organism>
<gene>
    <name evidence="2" type="ORF">HINF_LOCUS34416</name>
    <name evidence="1" type="ORF">HINF_LOCUS58136</name>
</gene>
<proteinExistence type="predicted"/>
<dbReference type="EMBL" id="CAXDID020000122">
    <property type="protein sequence ID" value="CAL6032296.1"/>
    <property type="molecule type" value="Genomic_DNA"/>
</dbReference>
<dbReference type="EMBL" id="CATOUU010001074">
    <property type="protein sequence ID" value="CAI9970491.1"/>
    <property type="molecule type" value="Genomic_DNA"/>
</dbReference>
<name>A0AA86RAQ6_9EUKA</name>
<evidence type="ECO:0000313" key="3">
    <source>
        <dbReference type="Proteomes" id="UP001642409"/>
    </source>
</evidence>
<sequence length="355" mass="42050">MQTHNLFFKHACISNGKKCLFAYGNGYAYKFDSNFSYIQQEPVSFQFTSTIANGFPVVKLKQEFFGIALNSKSLFKFDCFEIEKVAEAPQVYTFGYCLFGCQIIAFDYFANQFFVFDGVKFNLFKIQFNEKDCQLFNYSDQVFVFSRHSQFCCVVSRGKREVLHQLGYIGQVVFHSGNIIYTDQQIMVDLEYLKTYKTFSFIRQVHFGFYFNEIIYKNDGVKFIDIFQNQNIQMDLKTLNSKLLVFEEVASKIETKQVHFFNDELNPKQYMEFEDGELECMKRQVEKEAKIRHKDSVVQQILFESQKKKIQTKNETGQIVQLTEYMELKFDQIMNKLEQIDKRVLKLEQIQEKNK</sequence>
<dbReference type="AlphaFoldDB" id="A0AA86RAQ6"/>
<comment type="caution">
    <text evidence="1">The sequence shown here is derived from an EMBL/GenBank/DDBJ whole genome shotgun (WGS) entry which is preliminary data.</text>
</comment>
<reference evidence="1" key="1">
    <citation type="submission" date="2023-06" db="EMBL/GenBank/DDBJ databases">
        <authorList>
            <person name="Kurt Z."/>
        </authorList>
    </citation>
    <scope>NUCLEOTIDE SEQUENCE</scope>
</reference>
<protein>
    <submittedName>
        <fullName evidence="1">Uncharacterized protein</fullName>
    </submittedName>
</protein>
<keyword evidence="3" id="KW-1185">Reference proteome</keyword>
<evidence type="ECO:0000313" key="1">
    <source>
        <dbReference type="EMBL" id="CAI9970491.1"/>
    </source>
</evidence>
<dbReference type="Proteomes" id="UP001642409">
    <property type="component" value="Unassembled WGS sequence"/>
</dbReference>
<accession>A0AA86RAQ6</accession>
<reference evidence="2 3" key="2">
    <citation type="submission" date="2024-07" db="EMBL/GenBank/DDBJ databases">
        <authorList>
            <person name="Akdeniz Z."/>
        </authorList>
    </citation>
    <scope>NUCLEOTIDE SEQUENCE [LARGE SCALE GENOMIC DNA]</scope>
</reference>